<keyword evidence="3 4" id="KW-0808">Transferase</keyword>
<evidence type="ECO:0000256" key="3">
    <source>
        <dbReference type="ARBA" id="ARBA00022679"/>
    </source>
</evidence>
<dbReference type="InterPro" id="IPR035595">
    <property type="entry name" value="UDP_glycos_trans_CS"/>
</dbReference>
<dbReference type="EMBL" id="CABPRJ010001947">
    <property type="protein sequence ID" value="VVC42345.1"/>
    <property type="molecule type" value="Genomic_DNA"/>
</dbReference>
<evidence type="ECO:0000313" key="7">
    <source>
        <dbReference type="Proteomes" id="UP000325440"/>
    </source>
</evidence>
<dbReference type="GO" id="GO:0015020">
    <property type="term" value="F:glucuronosyltransferase activity"/>
    <property type="evidence" value="ECO:0007669"/>
    <property type="project" value="UniProtKB-EC"/>
</dbReference>
<dbReference type="PROSITE" id="PS00375">
    <property type="entry name" value="UDPGT"/>
    <property type="match status" value="1"/>
</dbReference>
<dbReference type="Pfam" id="PF00201">
    <property type="entry name" value="UDPGT"/>
    <property type="match status" value="1"/>
</dbReference>
<dbReference type="Proteomes" id="UP000325440">
    <property type="component" value="Unassembled WGS sequence"/>
</dbReference>
<dbReference type="PANTHER" id="PTHR48043:SF145">
    <property type="entry name" value="FI06409P-RELATED"/>
    <property type="match status" value="1"/>
</dbReference>
<evidence type="ECO:0000313" key="6">
    <source>
        <dbReference type="EMBL" id="VVC42345.1"/>
    </source>
</evidence>
<comment type="similarity">
    <text evidence="1 4">Belongs to the UDP-glycosyltransferase family.</text>
</comment>
<dbReference type="InterPro" id="IPR002213">
    <property type="entry name" value="UDP_glucos_trans"/>
</dbReference>
<name>A0A5E4NF09_9HEMI</name>
<evidence type="ECO:0000256" key="5">
    <source>
        <dbReference type="RuleBase" id="RU362059"/>
    </source>
</evidence>
<dbReference type="SUPFAM" id="SSF53756">
    <property type="entry name" value="UDP-Glycosyltransferase/glycogen phosphorylase"/>
    <property type="match status" value="1"/>
</dbReference>
<gene>
    <name evidence="6" type="ORF">CINCED_3A008658</name>
</gene>
<comment type="subcellular location">
    <subcellularLocation>
        <location evidence="5">Membrane</location>
        <topology evidence="5">Single-pass membrane protein</topology>
    </subcellularLocation>
</comment>
<dbReference type="OrthoDB" id="5835829at2759"/>
<dbReference type="PANTHER" id="PTHR48043">
    <property type="entry name" value="EG:EG0003.4 PROTEIN-RELATED"/>
    <property type="match status" value="1"/>
</dbReference>
<organism evidence="6 7">
    <name type="scientific">Cinara cedri</name>
    <dbReference type="NCBI Taxonomy" id="506608"/>
    <lineage>
        <taxon>Eukaryota</taxon>
        <taxon>Metazoa</taxon>
        <taxon>Ecdysozoa</taxon>
        <taxon>Arthropoda</taxon>
        <taxon>Hexapoda</taxon>
        <taxon>Insecta</taxon>
        <taxon>Pterygota</taxon>
        <taxon>Neoptera</taxon>
        <taxon>Paraneoptera</taxon>
        <taxon>Hemiptera</taxon>
        <taxon>Sternorrhyncha</taxon>
        <taxon>Aphidomorpha</taxon>
        <taxon>Aphidoidea</taxon>
        <taxon>Aphididae</taxon>
        <taxon>Lachninae</taxon>
        <taxon>Cinara</taxon>
    </lineage>
</organism>
<protein>
    <recommendedName>
        <fullName evidence="5">UDP-glucuronosyltransferase</fullName>
        <ecNumber evidence="5">2.4.1.17</ecNumber>
    </recommendedName>
</protein>
<reference evidence="6 7" key="1">
    <citation type="submission" date="2019-08" db="EMBL/GenBank/DDBJ databases">
        <authorList>
            <person name="Alioto T."/>
            <person name="Alioto T."/>
            <person name="Gomez Garrido J."/>
        </authorList>
    </citation>
    <scope>NUCLEOTIDE SEQUENCE [LARGE SCALE GENOMIC DNA]</scope>
</reference>
<dbReference type="FunFam" id="3.40.50.2000:FF:000021">
    <property type="entry name" value="UDP-glucuronosyltransferase"/>
    <property type="match status" value="1"/>
</dbReference>
<sequence>MKQQWAAIVITIVLLVTKVHHIATLDILAIFPFSGMSHFHMFHVVSRALVARGHNVTVVSHFPRTLQDTPVDQEQNSPQGTFIDYSLAGTVPMFENYTVDDVTGSGYIEQALLILQDGLDNCEGIMSSGRLDELMRSRAVFDLVLVEIFNTGCYVSVANYFGAPVVGITSTSLYPWWASVTGAGDVVMPSYVPVNLLPFTARMTFTERLLNTAMLFTMRTYYKYKYEPEAQRIVDKYLGKLNSTVSQSVNNVNALIVNTHFAFGDTRPLLPGIIEIGGCTYKSPKPLTEDLENYVSSARRGVIYFSMGSIVKGSSISAEHSLAMIKAFSRLEGYHVLWKWEDEPPHPEVRSNNVKFVPWMPQFDVLSHPNVKLFISHGGLNGILEALYSGVPVVGIPMFADQFSNVNYIVYNECGLRLSLDQIDEETVYDTISTVLENDKYTTNIKRLSQLYWDRDLDPIDTAVYWIEYLARHRENLLTKPTIPDQWYEQCLIDVAVMMIVTAATAVYLTIRIFGTCYQTIVGS</sequence>
<proteinExistence type="inferred from homology"/>
<dbReference type="Gene3D" id="3.40.50.2000">
    <property type="entry name" value="Glycogen Phosphorylase B"/>
    <property type="match status" value="2"/>
</dbReference>
<accession>A0A5E4NF09</accession>
<keyword evidence="7" id="KW-1185">Reference proteome</keyword>
<evidence type="ECO:0000256" key="1">
    <source>
        <dbReference type="ARBA" id="ARBA00009995"/>
    </source>
</evidence>
<evidence type="ECO:0000256" key="2">
    <source>
        <dbReference type="ARBA" id="ARBA00022676"/>
    </source>
</evidence>
<dbReference type="AlphaFoldDB" id="A0A5E4NF09"/>
<evidence type="ECO:0000256" key="4">
    <source>
        <dbReference type="RuleBase" id="RU003718"/>
    </source>
</evidence>
<keyword evidence="2 4" id="KW-0328">Glycosyltransferase</keyword>
<dbReference type="CDD" id="cd03784">
    <property type="entry name" value="GT1_Gtf-like"/>
    <property type="match status" value="1"/>
</dbReference>
<dbReference type="InterPro" id="IPR050271">
    <property type="entry name" value="UDP-glycosyltransferase"/>
</dbReference>
<dbReference type="EC" id="2.4.1.17" evidence="5"/>
<dbReference type="GO" id="GO:0016020">
    <property type="term" value="C:membrane"/>
    <property type="evidence" value="ECO:0007669"/>
    <property type="project" value="UniProtKB-SubCell"/>
</dbReference>
<comment type="catalytic activity">
    <reaction evidence="5">
        <text>glucuronate acceptor + UDP-alpha-D-glucuronate = acceptor beta-D-glucuronoside + UDP + H(+)</text>
        <dbReference type="Rhea" id="RHEA:21032"/>
        <dbReference type="ChEBI" id="CHEBI:15378"/>
        <dbReference type="ChEBI" id="CHEBI:58052"/>
        <dbReference type="ChEBI" id="CHEBI:58223"/>
        <dbReference type="ChEBI" id="CHEBI:132367"/>
        <dbReference type="ChEBI" id="CHEBI:132368"/>
        <dbReference type="EC" id="2.4.1.17"/>
    </reaction>
</comment>